<evidence type="ECO:0000256" key="7">
    <source>
        <dbReference type="ARBA" id="ARBA00022989"/>
    </source>
</evidence>
<gene>
    <name evidence="12" type="ORF">LHA_2083</name>
</gene>
<evidence type="ECO:0000256" key="5">
    <source>
        <dbReference type="ARBA" id="ARBA00022741"/>
    </source>
</evidence>
<dbReference type="HOGENOM" id="CLU_000604_84_3_6"/>
<dbReference type="InterPro" id="IPR036640">
    <property type="entry name" value="ABC1_TM_sf"/>
</dbReference>
<dbReference type="PROSITE" id="PS00211">
    <property type="entry name" value="ABC_TRANSPORTER_1"/>
    <property type="match status" value="1"/>
</dbReference>
<reference evidence="13" key="1">
    <citation type="submission" date="2014-09" db="EMBL/GenBank/DDBJ databases">
        <authorList>
            <person name="Gomez-Valero L."/>
        </authorList>
    </citation>
    <scope>NUCLEOTIDE SEQUENCE [LARGE SCALE GENOMIC DNA]</scope>
    <source>
        <strain evidence="13">ATCC35250</strain>
    </source>
</reference>
<dbReference type="GO" id="GO:0034040">
    <property type="term" value="F:ATPase-coupled lipid transmembrane transporter activity"/>
    <property type="evidence" value="ECO:0007669"/>
    <property type="project" value="TreeGrafter"/>
</dbReference>
<protein>
    <submittedName>
        <fullName evidence="12">Putative ABC transporter ATP-binding protein</fullName>
    </submittedName>
</protein>
<keyword evidence="8 9" id="KW-0472">Membrane</keyword>
<feature type="domain" description="ABC transporter" evidence="10">
    <location>
        <begin position="372"/>
        <end position="607"/>
    </location>
</feature>
<evidence type="ECO:0000256" key="1">
    <source>
        <dbReference type="ARBA" id="ARBA00004651"/>
    </source>
</evidence>
<dbReference type="PANTHER" id="PTHR24221">
    <property type="entry name" value="ATP-BINDING CASSETTE SUB-FAMILY B"/>
    <property type="match status" value="1"/>
</dbReference>
<dbReference type="PROSITE" id="PS50893">
    <property type="entry name" value="ABC_TRANSPORTER_2"/>
    <property type="match status" value="1"/>
</dbReference>
<dbReference type="KEGG" id="lha:LHA_2083"/>
<dbReference type="PANTHER" id="PTHR24221:SF601">
    <property type="entry name" value="ABC TRANSPORTER"/>
    <property type="match status" value="1"/>
</dbReference>
<keyword evidence="3" id="KW-1003">Cell membrane</keyword>
<dbReference type="InterPro" id="IPR027417">
    <property type="entry name" value="P-loop_NTPase"/>
</dbReference>
<organism evidence="12 13">
    <name type="scientific">Legionella hackeliae</name>
    <dbReference type="NCBI Taxonomy" id="449"/>
    <lineage>
        <taxon>Bacteria</taxon>
        <taxon>Pseudomonadati</taxon>
        <taxon>Pseudomonadota</taxon>
        <taxon>Gammaproteobacteria</taxon>
        <taxon>Legionellales</taxon>
        <taxon>Legionellaceae</taxon>
        <taxon>Legionella</taxon>
    </lineage>
</organism>
<evidence type="ECO:0000256" key="4">
    <source>
        <dbReference type="ARBA" id="ARBA00022692"/>
    </source>
</evidence>
<accession>A0A0A8UVM4</accession>
<dbReference type="GO" id="GO:0005886">
    <property type="term" value="C:plasma membrane"/>
    <property type="evidence" value="ECO:0007669"/>
    <property type="project" value="UniProtKB-SubCell"/>
</dbReference>
<name>A0A0A8UVM4_LEGHA</name>
<dbReference type="FunFam" id="3.40.50.300:FF:000221">
    <property type="entry name" value="Multidrug ABC transporter ATP-binding protein"/>
    <property type="match status" value="1"/>
</dbReference>
<dbReference type="InterPro" id="IPR011527">
    <property type="entry name" value="ABC1_TM_dom"/>
</dbReference>
<feature type="transmembrane region" description="Helical" evidence="9">
    <location>
        <begin position="86"/>
        <end position="111"/>
    </location>
</feature>
<dbReference type="InterPro" id="IPR003439">
    <property type="entry name" value="ABC_transporter-like_ATP-bd"/>
</dbReference>
<evidence type="ECO:0000256" key="2">
    <source>
        <dbReference type="ARBA" id="ARBA00022448"/>
    </source>
</evidence>
<dbReference type="SUPFAM" id="SSF90123">
    <property type="entry name" value="ABC transporter transmembrane region"/>
    <property type="match status" value="1"/>
</dbReference>
<keyword evidence="2" id="KW-0813">Transport</keyword>
<evidence type="ECO:0000256" key="6">
    <source>
        <dbReference type="ARBA" id="ARBA00022840"/>
    </source>
</evidence>
<keyword evidence="4 9" id="KW-0812">Transmembrane</keyword>
<dbReference type="Proteomes" id="UP000032803">
    <property type="component" value="Chromosome I"/>
</dbReference>
<keyword evidence="7 9" id="KW-1133">Transmembrane helix</keyword>
<dbReference type="PATRIC" id="fig|449.7.peg.2065"/>
<dbReference type="Gene3D" id="1.20.1560.10">
    <property type="entry name" value="ABC transporter type 1, transmembrane domain"/>
    <property type="match status" value="1"/>
</dbReference>
<evidence type="ECO:0000259" key="11">
    <source>
        <dbReference type="PROSITE" id="PS50929"/>
    </source>
</evidence>
<proteinExistence type="predicted"/>
<dbReference type="PROSITE" id="PS50929">
    <property type="entry name" value="ABC_TM1F"/>
    <property type="match status" value="1"/>
</dbReference>
<dbReference type="GO" id="GO:0016887">
    <property type="term" value="F:ATP hydrolysis activity"/>
    <property type="evidence" value="ECO:0007669"/>
    <property type="project" value="InterPro"/>
</dbReference>
<keyword evidence="13" id="KW-1185">Reference proteome</keyword>
<dbReference type="InterPro" id="IPR003593">
    <property type="entry name" value="AAA+_ATPase"/>
</dbReference>
<keyword evidence="5" id="KW-0547">Nucleotide-binding</keyword>
<dbReference type="Pfam" id="PF00664">
    <property type="entry name" value="ABC_membrane"/>
    <property type="match status" value="1"/>
</dbReference>
<dbReference type="SUPFAM" id="SSF52540">
    <property type="entry name" value="P-loop containing nucleoside triphosphate hydrolases"/>
    <property type="match status" value="1"/>
</dbReference>
<evidence type="ECO:0000313" key="12">
    <source>
        <dbReference type="EMBL" id="CEK11107.1"/>
    </source>
</evidence>
<dbReference type="Pfam" id="PF00005">
    <property type="entry name" value="ABC_tran"/>
    <property type="match status" value="1"/>
</dbReference>
<dbReference type="InterPro" id="IPR017871">
    <property type="entry name" value="ABC_transporter-like_CS"/>
</dbReference>
<dbReference type="CDD" id="cd18565">
    <property type="entry name" value="ABC_6TM_exporter_like"/>
    <property type="match status" value="1"/>
</dbReference>
<dbReference type="EMBL" id="LN681225">
    <property type="protein sequence ID" value="CEK11107.1"/>
    <property type="molecule type" value="Genomic_DNA"/>
</dbReference>
<dbReference type="GO" id="GO:0005524">
    <property type="term" value="F:ATP binding"/>
    <property type="evidence" value="ECO:0007669"/>
    <property type="project" value="UniProtKB-KW"/>
</dbReference>
<keyword evidence="6 12" id="KW-0067">ATP-binding</keyword>
<feature type="transmembrane region" description="Helical" evidence="9">
    <location>
        <begin position="280"/>
        <end position="301"/>
    </location>
</feature>
<evidence type="ECO:0000256" key="8">
    <source>
        <dbReference type="ARBA" id="ARBA00023136"/>
    </source>
</evidence>
<evidence type="ECO:0000259" key="10">
    <source>
        <dbReference type="PROSITE" id="PS50893"/>
    </source>
</evidence>
<dbReference type="GO" id="GO:0140359">
    <property type="term" value="F:ABC-type transporter activity"/>
    <property type="evidence" value="ECO:0007669"/>
    <property type="project" value="InterPro"/>
</dbReference>
<dbReference type="STRING" id="449.LHA_2083"/>
<dbReference type="SMART" id="SM00382">
    <property type="entry name" value="AAA"/>
    <property type="match status" value="1"/>
</dbReference>
<comment type="subcellular location">
    <subcellularLocation>
        <location evidence="1">Cell membrane</location>
        <topology evidence="1">Multi-pass membrane protein</topology>
    </subcellularLocation>
</comment>
<sequence length="616" mass="69841">MLSYRKDISFLQIMNNKSYLETSRYPLFRLLSYMKGDRKTYLAATLYSILNKLFDIFPEVLIGGAVDVVVNRQHSWLARLTGYPNMLTQLILLGVLTFIAWSLESIFQYLYSVKWRNLAQKVEHRLRMQTYQHIQNARMEDVDKTPIGQLIATINDDINQLERFLEDGINQIIQIVSSTILIGIIFLFCSPLITLFSILPIPFILLGAFYFQHKLEPKFINVREKAANISAALTNNLTGLLTIKSFTAEKFEAHRIEELSDDYQQANRETIVISSMVTPVIRIMILTGFLFTLLIGGYQTIHGEMNVGIFSLLVFLSQRLLWPFSYLADVTVNFQRAMASTTRALNLLTWEKEENNTEKANIQSINKEQEGLLITNLSFTYPEAKRPVFKHFNITVGKNQTVAFVGESGSGKSTLIKLLCRFYNPEQGAIYWDGQNIDKYELSEWRQQIALVSQDVFLVEGTIAQNIAYAKVGAKLEDIRHAAQIAGADKFIESLPQSYDSYVGPRGGYLSGGQRQRIAIARAVLKKAPILILDEATSAVDNDTELAIQMALATISHNKTTIIIAHRLSTVTGADRIYVLDKGEIIEQGKHQELIAKPTYYQYLWNIQTGGVKKSI</sequence>
<feature type="domain" description="ABC transmembrane type-1" evidence="11">
    <location>
        <begin position="42"/>
        <end position="336"/>
    </location>
</feature>
<evidence type="ECO:0000256" key="3">
    <source>
        <dbReference type="ARBA" id="ARBA00022475"/>
    </source>
</evidence>
<dbReference type="AlphaFoldDB" id="A0A0A8UVM4"/>
<dbReference type="InterPro" id="IPR039421">
    <property type="entry name" value="Type_1_exporter"/>
</dbReference>
<dbReference type="Gene3D" id="3.40.50.300">
    <property type="entry name" value="P-loop containing nucleotide triphosphate hydrolases"/>
    <property type="match status" value="1"/>
</dbReference>
<evidence type="ECO:0000256" key="9">
    <source>
        <dbReference type="SAM" id="Phobius"/>
    </source>
</evidence>
<feature type="transmembrane region" description="Helical" evidence="9">
    <location>
        <begin position="193"/>
        <end position="211"/>
    </location>
</feature>
<evidence type="ECO:0000313" key="13">
    <source>
        <dbReference type="Proteomes" id="UP000032803"/>
    </source>
</evidence>